<reference evidence="1" key="1">
    <citation type="submission" date="2021-01" db="EMBL/GenBank/DDBJ databases">
        <title>Whole genome shotgun sequence of Planotetraspora thailandica NBRC 104271.</title>
        <authorList>
            <person name="Komaki H."/>
            <person name="Tamura T."/>
        </authorList>
    </citation>
    <scope>NUCLEOTIDE SEQUENCE</scope>
    <source>
        <strain evidence="1">NBRC 104271</strain>
    </source>
</reference>
<name>A0A8J3UZU4_9ACTN</name>
<gene>
    <name evidence="1" type="ORF">Pth03_13060</name>
</gene>
<dbReference type="InterPro" id="IPR011009">
    <property type="entry name" value="Kinase-like_dom_sf"/>
</dbReference>
<keyword evidence="2" id="KW-1185">Reference proteome</keyword>
<evidence type="ECO:0000313" key="1">
    <source>
        <dbReference type="EMBL" id="GII52917.1"/>
    </source>
</evidence>
<protein>
    <recommendedName>
        <fullName evidence="3">Aminoglycoside phosphotransferase domain-containing protein</fullName>
    </recommendedName>
</protein>
<dbReference type="AlphaFoldDB" id="A0A8J3UZU4"/>
<proteinExistence type="predicted"/>
<dbReference type="SUPFAM" id="SSF56112">
    <property type="entry name" value="Protein kinase-like (PK-like)"/>
    <property type="match status" value="1"/>
</dbReference>
<organism evidence="1 2">
    <name type="scientific">Planotetraspora thailandica</name>
    <dbReference type="NCBI Taxonomy" id="487172"/>
    <lineage>
        <taxon>Bacteria</taxon>
        <taxon>Bacillati</taxon>
        <taxon>Actinomycetota</taxon>
        <taxon>Actinomycetes</taxon>
        <taxon>Streptosporangiales</taxon>
        <taxon>Streptosporangiaceae</taxon>
        <taxon>Planotetraspora</taxon>
    </lineage>
</organism>
<evidence type="ECO:0000313" key="2">
    <source>
        <dbReference type="Proteomes" id="UP000605992"/>
    </source>
</evidence>
<accession>A0A8J3UZU4</accession>
<dbReference type="EMBL" id="BOOR01000007">
    <property type="protein sequence ID" value="GII52917.1"/>
    <property type="molecule type" value="Genomic_DNA"/>
</dbReference>
<dbReference type="Proteomes" id="UP000605992">
    <property type="component" value="Unassembled WGS sequence"/>
</dbReference>
<dbReference type="RefSeq" id="WP_239118796.1">
    <property type="nucleotide sequence ID" value="NZ_BOOR01000007.1"/>
</dbReference>
<comment type="caution">
    <text evidence="1">The sequence shown here is derived from an EMBL/GenBank/DDBJ whole genome shotgun (WGS) entry which is preliminary data.</text>
</comment>
<evidence type="ECO:0008006" key="3">
    <source>
        <dbReference type="Google" id="ProtNLM"/>
    </source>
</evidence>
<sequence length="345" mass="38090">MSAGRVRDQRMRHERLTDAPARLRYLHEVLSRLYPPGAAGERPPSPGVRTLLPHRLVPRRLVPRARWHAALGRGVPVWDGPDTIETHLSQVLGQPVRAVVHVRPARRANRKPVLEAHGQSGLVAFVKIGDSAGTRALVRHEVEVLRMLSRRTLKVIATPRVVHHGTWRGYEVLVVSPLPVTAAPVSRSLLDAAVAEIATIGRQCVTTGAPARRGPVPEHAGGWSDRGWGWHGDFSPWNVSAGPDGRLLVWDWERFALGVPLGFDALHYHFQRALRRMRPAVAARSCLSQAGLVLEPFGLSAAEARRSAAHYLVTLADRHHRDGHEPLGPSSLWLNPLVDHLESLL</sequence>